<sequence length="95" mass="10832">MQKVVDLYHGLSPFVSKSPGCCTLSDSDNFSPNPQRETEHGLEDSHTHSPQNPWRTVQDAMPVSDFVPLLHWNAYKYPSPSAANPIYVYDIYDRH</sequence>
<dbReference type="GeneID" id="81599035"/>
<name>A0AAD6C8E0_9EURO</name>
<protein>
    <submittedName>
        <fullName evidence="2">Uncharacterized protein</fullName>
    </submittedName>
</protein>
<feature type="region of interest" description="Disordered" evidence="1">
    <location>
        <begin position="25"/>
        <end position="56"/>
    </location>
</feature>
<gene>
    <name evidence="2" type="ORF">N7458_005410</name>
</gene>
<keyword evidence="3" id="KW-1185">Reference proteome</keyword>
<reference evidence="2" key="2">
    <citation type="journal article" date="2023" name="IMA Fungus">
        <title>Comparative genomic study of the Penicillium genus elucidates a diverse pangenome and 15 lateral gene transfer events.</title>
        <authorList>
            <person name="Petersen C."/>
            <person name="Sorensen T."/>
            <person name="Nielsen M.R."/>
            <person name="Sondergaard T.E."/>
            <person name="Sorensen J.L."/>
            <person name="Fitzpatrick D.A."/>
            <person name="Frisvad J.C."/>
            <person name="Nielsen K.L."/>
        </authorList>
    </citation>
    <scope>NUCLEOTIDE SEQUENCE</scope>
    <source>
        <strain evidence="2">IBT 16125</strain>
    </source>
</reference>
<comment type="caution">
    <text evidence="2">The sequence shown here is derived from an EMBL/GenBank/DDBJ whole genome shotgun (WGS) entry which is preliminary data.</text>
</comment>
<evidence type="ECO:0000313" key="2">
    <source>
        <dbReference type="EMBL" id="KAJ5454454.1"/>
    </source>
</evidence>
<evidence type="ECO:0000256" key="1">
    <source>
        <dbReference type="SAM" id="MobiDB-lite"/>
    </source>
</evidence>
<evidence type="ECO:0000313" key="3">
    <source>
        <dbReference type="Proteomes" id="UP001213681"/>
    </source>
</evidence>
<proteinExistence type="predicted"/>
<dbReference type="EMBL" id="JAPVEA010000005">
    <property type="protein sequence ID" value="KAJ5454454.1"/>
    <property type="molecule type" value="Genomic_DNA"/>
</dbReference>
<dbReference type="RefSeq" id="XP_056767410.1">
    <property type="nucleotide sequence ID" value="XM_056908792.1"/>
</dbReference>
<organism evidence="2 3">
    <name type="scientific">Penicillium daleae</name>
    <dbReference type="NCBI Taxonomy" id="63821"/>
    <lineage>
        <taxon>Eukaryota</taxon>
        <taxon>Fungi</taxon>
        <taxon>Dikarya</taxon>
        <taxon>Ascomycota</taxon>
        <taxon>Pezizomycotina</taxon>
        <taxon>Eurotiomycetes</taxon>
        <taxon>Eurotiomycetidae</taxon>
        <taxon>Eurotiales</taxon>
        <taxon>Aspergillaceae</taxon>
        <taxon>Penicillium</taxon>
    </lineage>
</organism>
<reference evidence="2" key="1">
    <citation type="submission" date="2022-12" db="EMBL/GenBank/DDBJ databases">
        <authorList>
            <person name="Petersen C."/>
        </authorList>
    </citation>
    <scope>NUCLEOTIDE SEQUENCE</scope>
    <source>
        <strain evidence="2">IBT 16125</strain>
    </source>
</reference>
<feature type="compositionally biased region" description="Polar residues" evidence="1">
    <location>
        <begin position="25"/>
        <end position="35"/>
    </location>
</feature>
<feature type="compositionally biased region" description="Basic and acidic residues" evidence="1">
    <location>
        <begin position="36"/>
        <end position="47"/>
    </location>
</feature>
<dbReference type="AlphaFoldDB" id="A0AAD6C8E0"/>
<dbReference type="Proteomes" id="UP001213681">
    <property type="component" value="Unassembled WGS sequence"/>
</dbReference>
<accession>A0AAD6C8E0</accession>